<feature type="transmembrane region" description="Helical" evidence="1">
    <location>
        <begin position="31"/>
        <end position="49"/>
    </location>
</feature>
<feature type="transmembrane region" description="Helical" evidence="1">
    <location>
        <begin position="1064"/>
        <end position="1090"/>
    </location>
</feature>
<reference evidence="2 3" key="1">
    <citation type="submission" date="2022-11" db="EMBL/GenBank/DDBJ databases">
        <title>The characterization of three novel Bacteroidetes species and genomic analysis of their roles in tidal elemental geochemical cycles.</title>
        <authorList>
            <person name="Ma K."/>
        </authorList>
    </citation>
    <scope>NUCLEOTIDE SEQUENCE [LARGE SCALE GENOMIC DNA]</scope>
    <source>
        <strain evidence="2 3">M17</strain>
    </source>
</reference>
<dbReference type="Gene3D" id="3.30.70.1320">
    <property type="entry name" value="Multidrug efflux transporter AcrB pore domain like"/>
    <property type="match status" value="1"/>
</dbReference>
<feature type="transmembrane region" description="Helical" evidence="1">
    <location>
        <begin position="377"/>
        <end position="398"/>
    </location>
</feature>
<dbReference type="Pfam" id="PF00873">
    <property type="entry name" value="ACR_tran"/>
    <property type="match status" value="2"/>
</dbReference>
<dbReference type="SUPFAM" id="SSF82693">
    <property type="entry name" value="Multidrug efflux transporter AcrB pore domain, PN1, PN2, PC1 and PC2 subdomains"/>
    <property type="match status" value="2"/>
</dbReference>
<evidence type="ECO:0000313" key="3">
    <source>
        <dbReference type="Proteomes" id="UP001209885"/>
    </source>
</evidence>
<dbReference type="PRINTS" id="PR00702">
    <property type="entry name" value="ACRIFLAVINRP"/>
</dbReference>
<evidence type="ECO:0000256" key="1">
    <source>
        <dbReference type="SAM" id="Phobius"/>
    </source>
</evidence>
<comment type="caution">
    <text evidence="2">The sequence shown here is derived from an EMBL/GenBank/DDBJ whole genome shotgun (WGS) entry which is preliminary data.</text>
</comment>
<dbReference type="Gene3D" id="3.30.70.1430">
    <property type="entry name" value="Multidrug efflux transporter AcrB pore domain"/>
    <property type="match status" value="2"/>
</dbReference>
<organism evidence="2 3">
    <name type="scientific">Mangrovivirga halotolerans</name>
    <dbReference type="NCBI Taxonomy" id="2993936"/>
    <lineage>
        <taxon>Bacteria</taxon>
        <taxon>Pseudomonadati</taxon>
        <taxon>Bacteroidota</taxon>
        <taxon>Cytophagia</taxon>
        <taxon>Cytophagales</taxon>
        <taxon>Mangrovivirgaceae</taxon>
        <taxon>Mangrovivirga</taxon>
    </lineage>
</organism>
<feature type="transmembrane region" description="Helical" evidence="1">
    <location>
        <begin position="1002"/>
        <end position="1027"/>
    </location>
</feature>
<dbReference type="EMBL" id="JAPFQN010000011">
    <property type="protein sequence ID" value="MCX2745781.1"/>
    <property type="molecule type" value="Genomic_DNA"/>
</dbReference>
<accession>A0ABT3RVJ0</accession>
<sequence length="1148" mass="128798">MAEENKKNNNKDEVLKSFGLTTAAIKNKTTVFFLSFLVVVMGLLSYQNLPKENFPEVSLPTIYIGTPFPGNSPADIENLVTRPIEKEINSISDVKDIRSTSVQDYSTIIVEFNSDVDVQEALIDVKDAVDKAKPELPSDLPQDPNVFELNFSEFPILKVNLTGNLSQEELKEHAENLKDEIENISEISEAELVGIDEKEMKILADPYRMAARRVTFTDIENAVKAENLTMSGGSLKQNEIRRTVRIVGEFERARQIEDIIIKSEKNNIVYLKDVADVQFEYADKSSYARLESDAVVALDIKKRSGENLIIATEKVMDVLEEYKESESYPAELELTLTNDQSKMTKDMVSNLENNIISGVILVTLTLLFFLGTRNSLFVGMAIPISMFMAFAILGALGITINMMVLFALIMALGMLVDNGIVVVENVYRLMEQGYSSWDATKYGVGEVAMPIISSTATTLAAFLPLMFWPGIMGEFMYYLPTTLIIVLGSSLFVALVINPVFIGSFMKLHEKTFNRKRMFIRSLIAIGIAVALITTGLLIDKYNVTIAIGNLIILVVVLLWLNILLLNPLSIKFQMNFLPKVESLYERTLRFALRGHNYIFFFVGTIITLILSVGLFAWKMPKVEFFPENIPKYVNVFIEFPIGTDVEKTNEFTQKVNHRLDSLIKPYRPIIESVVTNVGQGTADPGDPTAVSMSETPNQARITVNFVDFKYRDGIDTREALNDIREGMKGIAPGVTITVAKDRNGPPVGKPISIEISGEEYDRLIEVTENVLTKINNSDIEGIEKLKSDLETGKPELIIDIDRDKARRFGVSTYSIGNELRTSIFGKEIGQYKLGEDDYDIELRLAEQYRYDLNKLMNRDIIFRDQSSGAIHQVPISSVADAELSTTYGSIKRRNLDRVVSITSNVIQGYNATEITQQLKDLLAGYNLPQGYEIKFTGEQEQQAEELEFLSSALILAVFLIFLIIVAQFNKITAPLIIMTSVILSTIGVFLGLVVFNMKFVVIMTMIGIISLAGIVVNNAIVLIDFIELIRERKRAELHSDARLSMHDILESIVEAGKTRLRPVLLTAITTVLGLIPLAVGINIDFIKFFTEYQPDFYIGGDNVIFWGPMSWTIIFGLSFATFLTLVIVPVMYLIFDKINHKYHLSKY</sequence>
<dbReference type="Gene3D" id="1.20.1640.10">
    <property type="entry name" value="Multidrug efflux transporter AcrB transmembrane domain"/>
    <property type="match status" value="2"/>
</dbReference>
<keyword evidence="3" id="KW-1185">Reference proteome</keyword>
<dbReference type="RefSeq" id="WP_266058379.1">
    <property type="nucleotide sequence ID" value="NZ_JAPFQN010000011.1"/>
</dbReference>
<feature type="transmembrane region" description="Helical" evidence="1">
    <location>
        <begin position="949"/>
        <end position="969"/>
    </location>
</feature>
<dbReference type="Gene3D" id="3.30.2090.10">
    <property type="entry name" value="Multidrug efflux transporter AcrB TolC docking domain, DN and DC subdomains"/>
    <property type="match status" value="2"/>
</dbReference>
<dbReference type="Proteomes" id="UP001209885">
    <property type="component" value="Unassembled WGS sequence"/>
</dbReference>
<protein>
    <submittedName>
        <fullName evidence="2">Efflux RND transporter permease subunit</fullName>
    </submittedName>
</protein>
<gene>
    <name evidence="2" type="ORF">OO013_18000</name>
</gene>
<feature type="transmembrane region" description="Helical" evidence="1">
    <location>
        <begin position="545"/>
        <end position="566"/>
    </location>
</feature>
<feature type="transmembrane region" description="Helical" evidence="1">
    <location>
        <begin position="598"/>
        <end position="618"/>
    </location>
</feature>
<dbReference type="InterPro" id="IPR001036">
    <property type="entry name" value="Acrflvin-R"/>
</dbReference>
<dbReference type="SUPFAM" id="SSF82714">
    <property type="entry name" value="Multidrug efflux transporter AcrB TolC docking domain, DN and DC subdomains"/>
    <property type="match status" value="2"/>
</dbReference>
<feature type="transmembrane region" description="Helical" evidence="1">
    <location>
        <begin position="475"/>
        <end position="497"/>
    </location>
</feature>
<keyword evidence="1" id="KW-0812">Transmembrane</keyword>
<dbReference type="PANTHER" id="PTHR32063">
    <property type="match status" value="1"/>
</dbReference>
<dbReference type="Gene3D" id="3.30.70.1440">
    <property type="entry name" value="Multidrug efflux transporter AcrB pore domain"/>
    <property type="match status" value="1"/>
</dbReference>
<proteinExistence type="predicted"/>
<dbReference type="SUPFAM" id="SSF82866">
    <property type="entry name" value="Multidrug efflux transporter AcrB transmembrane domain"/>
    <property type="match status" value="2"/>
</dbReference>
<dbReference type="InterPro" id="IPR027463">
    <property type="entry name" value="AcrB_DN_DC_subdom"/>
</dbReference>
<evidence type="ECO:0000313" key="2">
    <source>
        <dbReference type="EMBL" id="MCX2745781.1"/>
    </source>
</evidence>
<name>A0ABT3RVJ0_9BACT</name>
<keyword evidence="1" id="KW-0472">Membrane</keyword>
<dbReference type="PANTHER" id="PTHR32063:SF24">
    <property type="entry name" value="CATION EFFLUX SYSTEM (ACRB_ACRD_ACRF FAMILY)"/>
    <property type="match status" value="1"/>
</dbReference>
<keyword evidence="1" id="KW-1133">Transmembrane helix</keyword>
<feature type="transmembrane region" description="Helical" evidence="1">
    <location>
        <begin position="404"/>
        <end position="427"/>
    </location>
</feature>
<feature type="transmembrane region" description="Helical" evidence="1">
    <location>
        <begin position="447"/>
        <end position="469"/>
    </location>
</feature>
<feature type="transmembrane region" description="Helical" evidence="1">
    <location>
        <begin position="518"/>
        <end position="539"/>
    </location>
</feature>
<feature type="transmembrane region" description="Helical" evidence="1">
    <location>
        <begin position="351"/>
        <end position="370"/>
    </location>
</feature>
<feature type="transmembrane region" description="Helical" evidence="1">
    <location>
        <begin position="1110"/>
        <end position="1136"/>
    </location>
</feature>
<feature type="transmembrane region" description="Helical" evidence="1">
    <location>
        <begin position="976"/>
        <end position="996"/>
    </location>
</feature>